<evidence type="ECO:0000313" key="2">
    <source>
        <dbReference type="EMBL" id="CAB4790056.1"/>
    </source>
</evidence>
<dbReference type="PANTHER" id="PTHR36437:SF2">
    <property type="entry name" value="GLYOXALASE_BLEOMYCIN RESISTANCE PROTEIN_DIOXYGENASE"/>
    <property type="match status" value="1"/>
</dbReference>
<protein>
    <submittedName>
        <fullName evidence="2">Unannotated protein</fullName>
    </submittedName>
</protein>
<dbReference type="InterPro" id="IPR029068">
    <property type="entry name" value="Glyas_Bleomycin-R_OHBP_Dase"/>
</dbReference>
<dbReference type="Pfam" id="PF00903">
    <property type="entry name" value="Glyoxalase"/>
    <property type="match status" value="1"/>
</dbReference>
<dbReference type="InterPro" id="IPR037523">
    <property type="entry name" value="VOC_core"/>
</dbReference>
<dbReference type="SUPFAM" id="SSF54593">
    <property type="entry name" value="Glyoxalase/Bleomycin resistance protein/Dihydroxybiphenyl dioxygenase"/>
    <property type="match status" value="1"/>
</dbReference>
<gene>
    <name evidence="2" type="ORF">UFOPK2975_00519</name>
</gene>
<dbReference type="PANTHER" id="PTHR36437">
    <property type="entry name" value="GLYOXALASE/BLEOMYCIN RESISTANCE PROTEIN/DIOXYGENASE"/>
    <property type="match status" value="1"/>
</dbReference>
<sequence length="134" mass="14716">MSRLGLVAFVAREYDEAIGFFVGKLDFELVEDTDMGDGKRWVVVAPTCGSTSESNSGASLLIARAVTDAEKESVGNQAGGRVAFFLNTDNFDRDFANWSARGVKFREQPRHEVYGTVAVFEDLYGAPWDLIQPA</sequence>
<dbReference type="InterPro" id="IPR004360">
    <property type="entry name" value="Glyas_Fos-R_dOase_dom"/>
</dbReference>
<dbReference type="Gene3D" id="3.10.180.10">
    <property type="entry name" value="2,3-Dihydroxybiphenyl 1,2-Dioxygenase, domain 1"/>
    <property type="match status" value="1"/>
</dbReference>
<proteinExistence type="predicted"/>
<evidence type="ECO:0000259" key="1">
    <source>
        <dbReference type="PROSITE" id="PS51819"/>
    </source>
</evidence>
<dbReference type="EMBL" id="CAFAAG010000026">
    <property type="protein sequence ID" value="CAB4790056.1"/>
    <property type="molecule type" value="Genomic_DNA"/>
</dbReference>
<feature type="domain" description="VOC" evidence="1">
    <location>
        <begin position="3"/>
        <end position="133"/>
    </location>
</feature>
<dbReference type="AlphaFoldDB" id="A0A6J6X480"/>
<accession>A0A6J6X480</accession>
<reference evidence="2" key="1">
    <citation type="submission" date="2020-05" db="EMBL/GenBank/DDBJ databases">
        <authorList>
            <person name="Chiriac C."/>
            <person name="Salcher M."/>
            <person name="Ghai R."/>
            <person name="Kavagutti S V."/>
        </authorList>
    </citation>
    <scope>NUCLEOTIDE SEQUENCE</scope>
</reference>
<dbReference type="PROSITE" id="PS51819">
    <property type="entry name" value="VOC"/>
    <property type="match status" value="1"/>
</dbReference>
<name>A0A6J6X480_9ZZZZ</name>
<organism evidence="2">
    <name type="scientific">freshwater metagenome</name>
    <dbReference type="NCBI Taxonomy" id="449393"/>
    <lineage>
        <taxon>unclassified sequences</taxon>
        <taxon>metagenomes</taxon>
        <taxon>ecological metagenomes</taxon>
    </lineage>
</organism>